<evidence type="ECO:0000313" key="2">
    <source>
        <dbReference type="EMBL" id="RVW39247.1"/>
    </source>
</evidence>
<dbReference type="Proteomes" id="UP000288805">
    <property type="component" value="Unassembled WGS sequence"/>
</dbReference>
<proteinExistence type="predicted"/>
<name>A0A438DUS0_VITVI</name>
<feature type="region of interest" description="Disordered" evidence="1">
    <location>
        <begin position="390"/>
        <end position="411"/>
    </location>
</feature>
<dbReference type="AlphaFoldDB" id="A0A438DUS0"/>
<accession>A0A438DUS0</accession>
<reference evidence="2 3" key="1">
    <citation type="journal article" date="2018" name="PLoS Genet.">
        <title>Population sequencing reveals clonal diversity and ancestral inbreeding in the grapevine cultivar Chardonnay.</title>
        <authorList>
            <person name="Roach M.J."/>
            <person name="Johnson D.L."/>
            <person name="Bohlmann J."/>
            <person name="van Vuuren H.J."/>
            <person name="Jones S.J."/>
            <person name="Pretorius I.S."/>
            <person name="Schmidt S.A."/>
            <person name="Borneman A.R."/>
        </authorList>
    </citation>
    <scope>NUCLEOTIDE SEQUENCE [LARGE SCALE GENOMIC DNA]</scope>
    <source>
        <strain evidence="3">cv. Chardonnay</strain>
        <tissue evidence="2">Leaf</tissue>
    </source>
</reference>
<dbReference type="EMBL" id="QGNW01001490">
    <property type="protein sequence ID" value="RVW39247.1"/>
    <property type="molecule type" value="Genomic_DNA"/>
</dbReference>
<organism evidence="2 3">
    <name type="scientific">Vitis vinifera</name>
    <name type="common">Grape</name>
    <dbReference type="NCBI Taxonomy" id="29760"/>
    <lineage>
        <taxon>Eukaryota</taxon>
        <taxon>Viridiplantae</taxon>
        <taxon>Streptophyta</taxon>
        <taxon>Embryophyta</taxon>
        <taxon>Tracheophyta</taxon>
        <taxon>Spermatophyta</taxon>
        <taxon>Magnoliopsida</taxon>
        <taxon>eudicotyledons</taxon>
        <taxon>Gunneridae</taxon>
        <taxon>Pentapetalae</taxon>
        <taxon>rosids</taxon>
        <taxon>Vitales</taxon>
        <taxon>Vitaceae</taxon>
        <taxon>Viteae</taxon>
        <taxon>Vitis</taxon>
    </lineage>
</organism>
<evidence type="ECO:0000256" key="1">
    <source>
        <dbReference type="SAM" id="MobiDB-lite"/>
    </source>
</evidence>
<comment type="caution">
    <text evidence="2">The sequence shown here is derived from an EMBL/GenBank/DDBJ whole genome shotgun (WGS) entry which is preliminary data.</text>
</comment>
<evidence type="ECO:0000313" key="3">
    <source>
        <dbReference type="Proteomes" id="UP000288805"/>
    </source>
</evidence>
<protein>
    <submittedName>
        <fullName evidence="2">Uncharacterized protein</fullName>
    </submittedName>
</protein>
<feature type="compositionally biased region" description="Basic and acidic residues" evidence="1">
    <location>
        <begin position="278"/>
        <end position="293"/>
    </location>
</feature>
<feature type="region of interest" description="Disordered" evidence="1">
    <location>
        <begin position="278"/>
        <end position="332"/>
    </location>
</feature>
<sequence>MSANKEVASSGPVGDASEKSVDKLSVKEFRDRFCIPNGVLVEFLDEEEVVSTEKAEGRAITFSKEQFNAGLRFPLLVLFKEFLHFTQIPPAFIHPNTVRVLMGCSILNMLFNLDLSLLEVLFVYSLKKGKNDIFSMAAHLPSLQLVTELSDSTKGGAKGYVVVRGAWAGLLEHPERPFSPNYSLVLPGSDKRGHVVEWVEKASFAQLNKLFEITAAERQYATLLTARNLMVVVRESREYIINILPRKLPKKVVPGEHYILKNLPFYKEVQQADAEKRRALLDDRERRKKEGTLRKAPRKKRSASSPPAGAPAKKKKKTSEKGKEVEIPPPPKEVVIPPSTYVKEVTIKEPENPVLVSVSSGPEHLAGLNHSGPSMSAAVRLALVVEEATSINQPSSPHPDADAAEASCAAV</sequence>
<gene>
    <name evidence="2" type="ORF">CK203_085123</name>
</gene>